<evidence type="ECO:0000259" key="6">
    <source>
        <dbReference type="Pfam" id="PF02656"/>
    </source>
</evidence>
<evidence type="ECO:0000256" key="3">
    <source>
        <dbReference type="ARBA" id="ARBA00022989"/>
    </source>
</evidence>
<protein>
    <recommendedName>
        <fullName evidence="6">DUF202 domain-containing protein</fullName>
    </recommendedName>
</protein>
<evidence type="ECO:0000313" key="8">
    <source>
        <dbReference type="Proteomes" id="UP000321258"/>
    </source>
</evidence>
<keyword evidence="8" id="KW-1185">Reference proteome</keyword>
<dbReference type="GO" id="GO:0012505">
    <property type="term" value="C:endomembrane system"/>
    <property type="evidence" value="ECO:0007669"/>
    <property type="project" value="UniProtKB-SubCell"/>
</dbReference>
<keyword evidence="3 5" id="KW-1133">Transmembrane helix</keyword>
<feature type="transmembrane region" description="Helical" evidence="5">
    <location>
        <begin position="53"/>
        <end position="76"/>
    </location>
</feature>
<reference evidence="7 8" key="1">
    <citation type="submission" date="2019-07" db="EMBL/GenBank/DDBJ databases">
        <title>Whole genome shotgun sequence of Methylobacterium haplocladii NBRC 107714.</title>
        <authorList>
            <person name="Hosoyama A."/>
            <person name="Uohara A."/>
            <person name="Ohji S."/>
            <person name="Ichikawa N."/>
        </authorList>
    </citation>
    <scope>NUCLEOTIDE SEQUENCE [LARGE SCALE GENOMIC DNA]</scope>
    <source>
        <strain evidence="7 8">NBRC 107714</strain>
    </source>
</reference>
<evidence type="ECO:0000313" key="7">
    <source>
        <dbReference type="EMBL" id="GEO99272.1"/>
    </source>
</evidence>
<accession>A0A512INP3</accession>
<sequence>MSDIAPDDPRVKLAEDRTVLAAERTFAAWLRTGLAFLGGGLAAQRFLREVLPVWPLKVLSLTLIVCALASFAGAAWRDRAIRTRLAQAEIPMMPRVLTVGIAILLIAISGFAATALLWT</sequence>
<name>A0A512INP3_9HYPH</name>
<dbReference type="AlphaFoldDB" id="A0A512INP3"/>
<gene>
    <name evidence="7" type="ORF">MHA02_16600</name>
</gene>
<feature type="domain" description="DUF202" evidence="6">
    <location>
        <begin position="17"/>
        <end position="77"/>
    </location>
</feature>
<dbReference type="Proteomes" id="UP000321258">
    <property type="component" value="Unassembled WGS sequence"/>
</dbReference>
<comment type="caution">
    <text evidence="7">The sequence shown here is derived from an EMBL/GenBank/DDBJ whole genome shotgun (WGS) entry which is preliminary data.</text>
</comment>
<keyword evidence="2 5" id="KW-0812">Transmembrane</keyword>
<dbReference type="RefSeq" id="WP_147078177.1">
    <property type="nucleotide sequence ID" value="NZ_BJZT01000015.1"/>
</dbReference>
<feature type="transmembrane region" description="Helical" evidence="5">
    <location>
        <begin position="96"/>
        <end position="118"/>
    </location>
</feature>
<evidence type="ECO:0000256" key="2">
    <source>
        <dbReference type="ARBA" id="ARBA00022692"/>
    </source>
</evidence>
<organism evidence="7 8">
    <name type="scientific">Methylobacterium haplocladii</name>
    <dbReference type="NCBI Taxonomy" id="1176176"/>
    <lineage>
        <taxon>Bacteria</taxon>
        <taxon>Pseudomonadati</taxon>
        <taxon>Pseudomonadota</taxon>
        <taxon>Alphaproteobacteria</taxon>
        <taxon>Hyphomicrobiales</taxon>
        <taxon>Methylobacteriaceae</taxon>
        <taxon>Methylobacterium</taxon>
    </lineage>
</organism>
<dbReference type="Pfam" id="PF02656">
    <property type="entry name" value="DUF202"/>
    <property type="match status" value="1"/>
</dbReference>
<proteinExistence type="predicted"/>
<dbReference type="InterPro" id="IPR003807">
    <property type="entry name" value="DUF202"/>
</dbReference>
<evidence type="ECO:0000256" key="5">
    <source>
        <dbReference type="SAM" id="Phobius"/>
    </source>
</evidence>
<comment type="subcellular location">
    <subcellularLocation>
        <location evidence="1">Endomembrane system</location>
        <topology evidence="1">Multi-pass membrane protein</topology>
    </subcellularLocation>
</comment>
<evidence type="ECO:0000256" key="4">
    <source>
        <dbReference type="ARBA" id="ARBA00023136"/>
    </source>
</evidence>
<dbReference type="OrthoDB" id="582337at2"/>
<dbReference type="EMBL" id="BJZT01000015">
    <property type="protein sequence ID" value="GEO99272.1"/>
    <property type="molecule type" value="Genomic_DNA"/>
</dbReference>
<evidence type="ECO:0000256" key="1">
    <source>
        <dbReference type="ARBA" id="ARBA00004127"/>
    </source>
</evidence>
<keyword evidence="4 5" id="KW-0472">Membrane</keyword>